<dbReference type="EMBL" id="LAZR01042312">
    <property type="protein sequence ID" value="KKL09826.1"/>
    <property type="molecule type" value="Genomic_DNA"/>
</dbReference>
<proteinExistence type="predicted"/>
<protein>
    <submittedName>
        <fullName evidence="2">Uncharacterized protein</fullName>
    </submittedName>
</protein>
<evidence type="ECO:0000256" key="1">
    <source>
        <dbReference type="SAM" id="MobiDB-lite"/>
    </source>
</evidence>
<name>A0A0F9CW20_9ZZZZ</name>
<accession>A0A0F9CW20</accession>
<gene>
    <name evidence="2" type="ORF">LCGC14_2561960</name>
</gene>
<feature type="region of interest" description="Disordered" evidence="1">
    <location>
        <begin position="30"/>
        <end position="54"/>
    </location>
</feature>
<feature type="compositionally biased region" description="Basic residues" evidence="1">
    <location>
        <begin position="45"/>
        <end position="54"/>
    </location>
</feature>
<reference evidence="2" key="1">
    <citation type="journal article" date="2015" name="Nature">
        <title>Complex archaea that bridge the gap between prokaryotes and eukaryotes.</title>
        <authorList>
            <person name="Spang A."/>
            <person name="Saw J.H."/>
            <person name="Jorgensen S.L."/>
            <person name="Zaremba-Niedzwiedzka K."/>
            <person name="Martijn J."/>
            <person name="Lind A.E."/>
            <person name="van Eijk R."/>
            <person name="Schleper C."/>
            <person name="Guy L."/>
            <person name="Ettema T.J."/>
        </authorList>
    </citation>
    <scope>NUCLEOTIDE SEQUENCE</scope>
</reference>
<comment type="caution">
    <text evidence="2">The sequence shown here is derived from an EMBL/GenBank/DDBJ whole genome shotgun (WGS) entry which is preliminary data.</text>
</comment>
<evidence type="ECO:0000313" key="2">
    <source>
        <dbReference type="EMBL" id="KKL09826.1"/>
    </source>
</evidence>
<organism evidence="2">
    <name type="scientific">marine sediment metagenome</name>
    <dbReference type="NCBI Taxonomy" id="412755"/>
    <lineage>
        <taxon>unclassified sequences</taxon>
        <taxon>metagenomes</taxon>
        <taxon>ecological metagenomes</taxon>
    </lineage>
</organism>
<dbReference type="AlphaFoldDB" id="A0A0F9CW20"/>
<sequence length="54" mass="6282">MSHEGKMRRGEISKDPTNIDRIYFLEQMKPSVKEDPSMDMEITKKPKKVKNGSD</sequence>
<feature type="compositionally biased region" description="Basic and acidic residues" evidence="1">
    <location>
        <begin position="31"/>
        <end position="44"/>
    </location>
</feature>